<dbReference type="PROSITE" id="PS50937">
    <property type="entry name" value="HTH_MERR_2"/>
    <property type="match status" value="1"/>
</dbReference>
<dbReference type="RefSeq" id="WP_344880054.1">
    <property type="nucleotide sequence ID" value="NZ_BAABAL010000018.1"/>
</dbReference>
<organism evidence="6 7">
    <name type="scientific">Allokutzneria multivorans</name>
    <dbReference type="NCBI Taxonomy" id="1142134"/>
    <lineage>
        <taxon>Bacteria</taxon>
        <taxon>Bacillati</taxon>
        <taxon>Actinomycetota</taxon>
        <taxon>Actinomycetes</taxon>
        <taxon>Pseudonocardiales</taxon>
        <taxon>Pseudonocardiaceae</taxon>
        <taxon>Allokutzneria</taxon>
    </lineage>
</organism>
<dbReference type="SMART" id="SM00422">
    <property type="entry name" value="HTH_MERR"/>
    <property type="match status" value="1"/>
</dbReference>
<dbReference type="PRINTS" id="PR00040">
    <property type="entry name" value="HTHMERR"/>
</dbReference>
<dbReference type="PANTHER" id="PTHR30204:SF69">
    <property type="entry name" value="MERR-FAMILY TRANSCRIPTIONAL REGULATOR"/>
    <property type="match status" value="1"/>
</dbReference>
<evidence type="ECO:0000259" key="5">
    <source>
        <dbReference type="PROSITE" id="PS50937"/>
    </source>
</evidence>
<evidence type="ECO:0000256" key="4">
    <source>
        <dbReference type="ARBA" id="ARBA00023163"/>
    </source>
</evidence>
<dbReference type="CDD" id="cd00592">
    <property type="entry name" value="HTH_MerR-like"/>
    <property type="match status" value="1"/>
</dbReference>
<dbReference type="PANTHER" id="PTHR30204">
    <property type="entry name" value="REDOX-CYCLING DRUG-SENSING TRANSCRIPTIONAL ACTIVATOR SOXR"/>
    <property type="match status" value="1"/>
</dbReference>
<dbReference type="InterPro" id="IPR009061">
    <property type="entry name" value="DNA-bd_dom_put_sf"/>
</dbReference>
<feature type="domain" description="HTH merR-type" evidence="5">
    <location>
        <begin position="4"/>
        <end position="72"/>
    </location>
</feature>
<evidence type="ECO:0000256" key="2">
    <source>
        <dbReference type="ARBA" id="ARBA00023015"/>
    </source>
</evidence>
<evidence type="ECO:0000313" key="6">
    <source>
        <dbReference type="EMBL" id="GAA4022181.1"/>
    </source>
</evidence>
<dbReference type="EMBL" id="BAABAL010000018">
    <property type="protein sequence ID" value="GAA4022181.1"/>
    <property type="molecule type" value="Genomic_DNA"/>
</dbReference>
<keyword evidence="2" id="KW-0805">Transcription regulation</keyword>
<gene>
    <name evidence="6" type="ORF">GCM10022247_52980</name>
</gene>
<dbReference type="Pfam" id="PF13411">
    <property type="entry name" value="MerR_1"/>
    <property type="match status" value="1"/>
</dbReference>
<dbReference type="InterPro" id="IPR000551">
    <property type="entry name" value="MerR-type_HTH_dom"/>
</dbReference>
<name>A0ABP7T7U1_9PSEU</name>
<keyword evidence="3" id="KW-0238">DNA-binding</keyword>
<evidence type="ECO:0000256" key="3">
    <source>
        <dbReference type="ARBA" id="ARBA00023125"/>
    </source>
</evidence>
<protein>
    <submittedName>
        <fullName evidence="6">MerR family transcriptional regulator</fullName>
    </submittedName>
</protein>
<keyword evidence="4" id="KW-0804">Transcription</keyword>
<proteinExistence type="predicted"/>
<sequence>MKSSFTIGELAARFGLATHVLRHWESMGLLEPARHSGGHRRYGSEDAERVTFILKAKEVGLSLDDTRVFLHAPAGADRKAVLREQQARLEHRVRAAQEALELLAHVLRCEHEDVIQCPNFRALLASDRSPPG</sequence>
<comment type="caution">
    <text evidence="6">The sequence shown here is derived from an EMBL/GenBank/DDBJ whole genome shotgun (WGS) entry which is preliminary data.</text>
</comment>
<keyword evidence="7" id="KW-1185">Reference proteome</keyword>
<dbReference type="SUPFAM" id="SSF46955">
    <property type="entry name" value="Putative DNA-binding domain"/>
    <property type="match status" value="1"/>
</dbReference>
<keyword evidence="1" id="KW-0678">Repressor</keyword>
<dbReference type="InterPro" id="IPR047057">
    <property type="entry name" value="MerR_fam"/>
</dbReference>
<dbReference type="Gene3D" id="1.10.1660.10">
    <property type="match status" value="1"/>
</dbReference>
<reference evidence="7" key="1">
    <citation type="journal article" date="2019" name="Int. J. Syst. Evol. Microbiol.">
        <title>The Global Catalogue of Microorganisms (GCM) 10K type strain sequencing project: providing services to taxonomists for standard genome sequencing and annotation.</title>
        <authorList>
            <consortium name="The Broad Institute Genomics Platform"/>
            <consortium name="The Broad Institute Genome Sequencing Center for Infectious Disease"/>
            <person name="Wu L."/>
            <person name="Ma J."/>
        </authorList>
    </citation>
    <scope>NUCLEOTIDE SEQUENCE [LARGE SCALE GENOMIC DNA]</scope>
    <source>
        <strain evidence="7">JCM 17342</strain>
    </source>
</reference>
<evidence type="ECO:0000313" key="7">
    <source>
        <dbReference type="Proteomes" id="UP001501747"/>
    </source>
</evidence>
<accession>A0ABP7T7U1</accession>
<evidence type="ECO:0000256" key="1">
    <source>
        <dbReference type="ARBA" id="ARBA00022491"/>
    </source>
</evidence>
<dbReference type="Proteomes" id="UP001501747">
    <property type="component" value="Unassembled WGS sequence"/>
</dbReference>